<feature type="transmembrane region" description="Helical" evidence="12">
    <location>
        <begin position="20"/>
        <end position="41"/>
    </location>
</feature>
<dbReference type="GO" id="GO:0046961">
    <property type="term" value="F:proton-transporting ATPase activity, rotational mechanism"/>
    <property type="evidence" value="ECO:0007669"/>
    <property type="project" value="TreeGrafter"/>
</dbReference>
<keyword evidence="9 12" id="KW-0066">ATP synthesis</keyword>
<gene>
    <name evidence="12 15" type="primary">atpF</name>
    <name evidence="15" type="ORF">CIB43_00230</name>
</gene>
<dbReference type="PANTHER" id="PTHR33445:SF2">
    <property type="entry name" value="ATP SYNTHASE SUBUNIT B', CHLOROPLASTIC"/>
    <property type="match status" value="1"/>
</dbReference>
<dbReference type="RefSeq" id="WP_094521758.1">
    <property type="nucleotide sequence ID" value="NZ_QQRL01000001.1"/>
</dbReference>
<keyword evidence="5 12" id="KW-0375">Hydrogen ion transport</keyword>
<keyword evidence="7 12" id="KW-0406">Ion transport</keyword>
<protein>
    <recommendedName>
        <fullName evidence="12">ATP synthase subunit b</fullName>
    </recommendedName>
    <alternativeName>
        <fullName evidence="12">ATP synthase F(0) sector subunit b</fullName>
    </alternativeName>
    <alternativeName>
        <fullName evidence="12">ATPase subunit I</fullName>
    </alternativeName>
    <alternativeName>
        <fullName evidence="12">F-type ATPase subunit b</fullName>
        <shortName evidence="12">F-ATPase subunit b</shortName>
    </alternativeName>
</protein>
<evidence type="ECO:0000256" key="13">
    <source>
        <dbReference type="RuleBase" id="RU003848"/>
    </source>
</evidence>
<dbReference type="AlphaFoldDB" id="A0A223M9A6"/>
<keyword evidence="14" id="KW-0175">Coiled coil</keyword>
<keyword evidence="2 12" id="KW-0813">Transport</keyword>
<evidence type="ECO:0000256" key="9">
    <source>
        <dbReference type="ARBA" id="ARBA00023310"/>
    </source>
</evidence>
<comment type="subunit">
    <text evidence="12">F-type ATPases have 2 components, F(1) - the catalytic core - and F(0) - the membrane proton channel. F(1) has five subunits: alpha(3), beta(3), gamma(1), delta(1), epsilon(1). F(0) has three main subunits: a(1), b(2) and c(10-14). The alpha and beta chains form an alternating ring which encloses part of the gamma chain. F(1) is attached to F(0) by a central stalk formed by the gamma and epsilon chains, while a peripheral stalk is formed by the delta and b chains.</text>
</comment>
<keyword evidence="3 12" id="KW-0138">CF(0)</keyword>
<comment type="subcellular location">
    <subcellularLocation>
        <location evidence="12">Cell membrane</location>
        <topology evidence="12">Single-pass membrane protein</topology>
    </subcellularLocation>
    <subcellularLocation>
        <location evidence="11">Endomembrane system</location>
        <topology evidence="11">Single-pass membrane protein</topology>
    </subcellularLocation>
</comment>
<keyword evidence="6 12" id="KW-1133">Transmembrane helix</keyword>
<name>A0A223M9A6_MESHO</name>
<dbReference type="InterPro" id="IPR002146">
    <property type="entry name" value="ATP_synth_b/b'su_bac/chlpt"/>
</dbReference>
<dbReference type="PANTHER" id="PTHR33445">
    <property type="entry name" value="ATP SYNTHASE SUBUNIT B', CHLOROPLASTIC"/>
    <property type="match status" value="1"/>
</dbReference>
<evidence type="ECO:0000256" key="5">
    <source>
        <dbReference type="ARBA" id="ARBA00022781"/>
    </source>
</evidence>
<keyword evidence="8 12" id="KW-0472">Membrane</keyword>
<dbReference type="GO" id="GO:0012505">
    <property type="term" value="C:endomembrane system"/>
    <property type="evidence" value="ECO:0007669"/>
    <property type="project" value="UniProtKB-SubCell"/>
</dbReference>
<evidence type="ECO:0000256" key="10">
    <source>
        <dbReference type="ARBA" id="ARBA00025198"/>
    </source>
</evidence>
<dbReference type="HAMAP" id="MF_01398">
    <property type="entry name" value="ATP_synth_b_bprime"/>
    <property type="match status" value="1"/>
</dbReference>
<dbReference type="Proteomes" id="UP000215452">
    <property type="component" value="Chromosome"/>
</dbReference>
<dbReference type="Pfam" id="PF00430">
    <property type="entry name" value="ATP-synt_B"/>
    <property type="match status" value="1"/>
</dbReference>
<proteinExistence type="inferred from homology"/>
<accession>A0A223M9A6</accession>
<feature type="coiled-coil region" evidence="14">
    <location>
        <begin position="99"/>
        <end position="130"/>
    </location>
</feature>
<evidence type="ECO:0000256" key="8">
    <source>
        <dbReference type="ARBA" id="ARBA00023136"/>
    </source>
</evidence>
<evidence type="ECO:0000256" key="2">
    <source>
        <dbReference type="ARBA" id="ARBA00022448"/>
    </source>
</evidence>
<evidence type="ECO:0000256" key="12">
    <source>
        <dbReference type="HAMAP-Rule" id="MF_01398"/>
    </source>
</evidence>
<dbReference type="EMBL" id="CP022714">
    <property type="protein sequence ID" value="ASU14141.1"/>
    <property type="molecule type" value="Genomic_DNA"/>
</dbReference>
<evidence type="ECO:0000256" key="7">
    <source>
        <dbReference type="ARBA" id="ARBA00023065"/>
    </source>
</evidence>
<dbReference type="GO" id="GO:0045259">
    <property type="term" value="C:proton-transporting ATP synthase complex"/>
    <property type="evidence" value="ECO:0007669"/>
    <property type="project" value="UniProtKB-KW"/>
</dbReference>
<reference evidence="15 16" key="1">
    <citation type="submission" date="2017-08" db="EMBL/GenBank/DDBJ databases">
        <title>The complete genome sequence of a Mycoplasma hyopneumoniae isolate in Korea.</title>
        <authorList>
            <person name="Han J."/>
            <person name="Lee N."/>
        </authorList>
    </citation>
    <scope>NUCLEOTIDE SEQUENCE [LARGE SCALE GENOMIC DNA]</scope>
    <source>
        <strain evidence="15 16">KM014</strain>
    </source>
</reference>
<dbReference type="GO" id="GO:0005886">
    <property type="term" value="C:plasma membrane"/>
    <property type="evidence" value="ECO:0007669"/>
    <property type="project" value="UniProtKB-SubCell"/>
</dbReference>
<evidence type="ECO:0000256" key="6">
    <source>
        <dbReference type="ARBA" id="ARBA00022989"/>
    </source>
</evidence>
<evidence type="ECO:0000313" key="15">
    <source>
        <dbReference type="EMBL" id="ASU14141.1"/>
    </source>
</evidence>
<evidence type="ECO:0000313" key="16">
    <source>
        <dbReference type="Proteomes" id="UP000215452"/>
    </source>
</evidence>
<comment type="function">
    <text evidence="12">Component of the F(0) channel, it forms part of the peripheral stalk, linking F(1) to F(0).</text>
</comment>
<evidence type="ECO:0000256" key="14">
    <source>
        <dbReference type="SAM" id="Coils"/>
    </source>
</evidence>
<sequence>MVNLNQSLGDLFKGIIPNVYVLGATIVSFLILFLFITYFVYRPLKKYIKKRKDFLQNHIDLTIKSNVEAEKLEKKSQQKLLETKEFCIELKEKSQIEANKFLEDAKKTAIDNARQLINEGQKVLLEYENEIKSKYYMNVINVAVEICQKYLEKQDKNNKILQQSLIADLEKELKKRENSSKKKDNFGK</sequence>
<keyword evidence="12" id="KW-1003">Cell membrane</keyword>
<evidence type="ECO:0000256" key="4">
    <source>
        <dbReference type="ARBA" id="ARBA00022692"/>
    </source>
</evidence>
<comment type="similarity">
    <text evidence="1 12 13">Belongs to the ATPase B chain family.</text>
</comment>
<dbReference type="GO" id="GO:0046933">
    <property type="term" value="F:proton-transporting ATP synthase activity, rotational mechanism"/>
    <property type="evidence" value="ECO:0007669"/>
    <property type="project" value="UniProtKB-UniRule"/>
</dbReference>
<evidence type="ECO:0000256" key="1">
    <source>
        <dbReference type="ARBA" id="ARBA00005513"/>
    </source>
</evidence>
<dbReference type="InterPro" id="IPR050059">
    <property type="entry name" value="ATP_synthase_B_chain"/>
</dbReference>
<dbReference type="CDD" id="cd06503">
    <property type="entry name" value="ATP-synt_Fo_b"/>
    <property type="match status" value="1"/>
</dbReference>
<evidence type="ECO:0000256" key="3">
    <source>
        <dbReference type="ARBA" id="ARBA00022547"/>
    </source>
</evidence>
<keyword evidence="4 12" id="KW-0812">Transmembrane</keyword>
<comment type="function">
    <text evidence="10 12">F(1)F(0) ATP synthase produces ATP from ADP in the presence of a proton or sodium gradient. F-type ATPases consist of two structural domains, F(1) containing the extramembraneous catalytic core and F(0) containing the membrane proton channel, linked together by a central stalk and a peripheral stalk. During catalysis, ATP synthesis in the catalytic domain of F(1) is coupled via a rotary mechanism of the central stalk subunits to proton translocation.</text>
</comment>
<organism evidence="15 16">
    <name type="scientific">Mesomycoplasma hyopneumoniae</name>
    <name type="common">Mycoplasma hyopneumoniae</name>
    <dbReference type="NCBI Taxonomy" id="2099"/>
    <lineage>
        <taxon>Bacteria</taxon>
        <taxon>Bacillati</taxon>
        <taxon>Mycoplasmatota</taxon>
        <taxon>Mycoplasmoidales</taxon>
        <taxon>Metamycoplasmataceae</taxon>
        <taxon>Mesomycoplasma</taxon>
    </lineage>
</organism>
<evidence type="ECO:0000256" key="11">
    <source>
        <dbReference type="ARBA" id="ARBA00037847"/>
    </source>
</evidence>